<accession>A0A2T5PBG2</accession>
<dbReference type="EC" id="6.3.3.2" evidence="5"/>
<comment type="cofactor">
    <cofactor evidence="5">
        <name>Mg(2+)</name>
        <dbReference type="ChEBI" id="CHEBI:18420"/>
    </cofactor>
</comment>
<evidence type="ECO:0000256" key="1">
    <source>
        <dbReference type="ARBA" id="ARBA00010638"/>
    </source>
</evidence>
<protein>
    <recommendedName>
        <fullName evidence="5">5-formyltetrahydrofolate cyclo-ligase</fullName>
        <ecNumber evidence="5">6.3.3.2</ecNumber>
    </recommendedName>
</protein>
<dbReference type="InterPro" id="IPR037171">
    <property type="entry name" value="NagB/RpiA_transferase-like"/>
</dbReference>
<feature type="binding site" evidence="4">
    <location>
        <position position="60"/>
    </location>
    <ligand>
        <name>substrate</name>
    </ligand>
</feature>
<dbReference type="EMBL" id="QASN01000013">
    <property type="protein sequence ID" value="PTU75059.1"/>
    <property type="molecule type" value="Genomic_DNA"/>
</dbReference>
<keyword evidence="6" id="KW-0175">Coiled coil</keyword>
<dbReference type="AlphaFoldDB" id="A0A2T5PBG2"/>
<dbReference type="Proteomes" id="UP000244064">
    <property type="component" value="Unassembled WGS sequence"/>
</dbReference>
<reference evidence="7 8" key="1">
    <citation type="submission" date="2018-04" db="EMBL/GenBank/DDBJ databases">
        <title>Pseudomonas sp. nov., isolated from mangrove soil.</title>
        <authorList>
            <person name="Chen C."/>
        </authorList>
    </citation>
    <scope>NUCLEOTIDE SEQUENCE [LARGE SCALE GENOMIC DNA]</scope>
    <source>
        <strain evidence="7 8">TC-11</strain>
    </source>
</reference>
<organism evidence="7 8">
    <name type="scientific">Pseudomonas mangrovi</name>
    <dbReference type="NCBI Taxonomy" id="2161748"/>
    <lineage>
        <taxon>Bacteria</taxon>
        <taxon>Pseudomonadati</taxon>
        <taxon>Pseudomonadota</taxon>
        <taxon>Gammaproteobacteria</taxon>
        <taxon>Pseudomonadales</taxon>
        <taxon>Pseudomonadaceae</taxon>
        <taxon>Pseudomonas</taxon>
    </lineage>
</organism>
<feature type="binding site" evidence="4">
    <location>
        <begin position="140"/>
        <end position="148"/>
    </location>
    <ligand>
        <name>ATP</name>
        <dbReference type="ChEBI" id="CHEBI:30616"/>
    </ligand>
</feature>
<evidence type="ECO:0000256" key="2">
    <source>
        <dbReference type="ARBA" id="ARBA00022741"/>
    </source>
</evidence>
<sequence>MIAAAGLSRTQLRRQLRQLRQQLSPLEQRRASQALYKRIVPSPLFRRARHVAIYLAADGEIDPQPLLQSAQRSGKQVYLPTLRRWPHMRMDFQRVRPGEPLIRNRFGIAEPRRCRARQRPAWALDLLLLPLVGFDEFGGRLGMGGGFYDRSLAYLARRKNWHKPTMLGLAHECQKVDRLPMAAWDVHLSAIVTDRQWYRAARDS</sequence>
<feature type="binding site" evidence="4">
    <location>
        <position position="55"/>
    </location>
    <ligand>
        <name>substrate</name>
    </ligand>
</feature>
<dbReference type="SUPFAM" id="SSF100950">
    <property type="entry name" value="NagB/RpiA/CoA transferase-like"/>
    <property type="match status" value="1"/>
</dbReference>
<evidence type="ECO:0000313" key="8">
    <source>
        <dbReference type="Proteomes" id="UP000244064"/>
    </source>
</evidence>
<keyword evidence="2 4" id="KW-0547">Nucleotide-binding</keyword>
<dbReference type="PANTHER" id="PTHR23407">
    <property type="entry name" value="ATPASE INHIBITOR/5-FORMYLTETRAHYDROFOLATE CYCLO-LIGASE"/>
    <property type="match status" value="1"/>
</dbReference>
<feature type="coiled-coil region" evidence="6">
    <location>
        <begin position="2"/>
        <end position="29"/>
    </location>
</feature>
<evidence type="ECO:0000256" key="4">
    <source>
        <dbReference type="PIRSR" id="PIRSR006806-1"/>
    </source>
</evidence>
<evidence type="ECO:0000313" key="7">
    <source>
        <dbReference type="EMBL" id="PTU75059.1"/>
    </source>
</evidence>
<evidence type="ECO:0000256" key="6">
    <source>
        <dbReference type="SAM" id="Coils"/>
    </source>
</evidence>
<dbReference type="GO" id="GO:0009396">
    <property type="term" value="P:folic acid-containing compound biosynthetic process"/>
    <property type="evidence" value="ECO:0007669"/>
    <property type="project" value="TreeGrafter"/>
</dbReference>
<dbReference type="GO" id="GO:0035999">
    <property type="term" value="P:tetrahydrofolate interconversion"/>
    <property type="evidence" value="ECO:0007669"/>
    <property type="project" value="TreeGrafter"/>
</dbReference>
<evidence type="ECO:0000256" key="5">
    <source>
        <dbReference type="RuleBase" id="RU361279"/>
    </source>
</evidence>
<comment type="similarity">
    <text evidence="1 5">Belongs to the 5-formyltetrahydrofolate cyclo-ligase family.</text>
</comment>
<keyword evidence="5" id="KW-0460">Magnesium</keyword>
<name>A0A2T5PBG2_9PSED</name>
<keyword evidence="3 4" id="KW-0067">ATP-binding</keyword>
<gene>
    <name evidence="7" type="ORF">DBO85_07285</name>
</gene>
<dbReference type="GO" id="GO:0046872">
    <property type="term" value="F:metal ion binding"/>
    <property type="evidence" value="ECO:0007669"/>
    <property type="project" value="UniProtKB-KW"/>
</dbReference>
<dbReference type="InterPro" id="IPR024185">
    <property type="entry name" value="FTHF_cligase-like_sf"/>
</dbReference>
<keyword evidence="7" id="KW-0436">Ligase</keyword>
<proteinExistence type="inferred from homology"/>
<dbReference type="PANTHER" id="PTHR23407:SF1">
    <property type="entry name" value="5-FORMYLTETRAHYDROFOLATE CYCLO-LIGASE"/>
    <property type="match status" value="1"/>
</dbReference>
<evidence type="ECO:0000256" key="3">
    <source>
        <dbReference type="ARBA" id="ARBA00022840"/>
    </source>
</evidence>
<keyword evidence="8" id="KW-1185">Reference proteome</keyword>
<dbReference type="OrthoDB" id="9801938at2"/>
<dbReference type="InterPro" id="IPR002698">
    <property type="entry name" value="FTHF_cligase"/>
</dbReference>
<dbReference type="Gene3D" id="3.40.50.10420">
    <property type="entry name" value="NagB/RpiA/CoA transferase-like"/>
    <property type="match status" value="1"/>
</dbReference>
<dbReference type="PIRSF" id="PIRSF006806">
    <property type="entry name" value="FTHF_cligase"/>
    <property type="match status" value="1"/>
</dbReference>
<comment type="catalytic activity">
    <reaction evidence="5">
        <text>(6S)-5-formyl-5,6,7,8-tetrahydrofolate + ATP = (6R)-5,10-methenyltetrahydrofolate + ADP + phosphate</text>
        <dbReference type="Rhea" id="RHEA:10488"/>
        <dbReference type="ChEBI" id="CHEBI:30616"/>
        <dbReference type="ChEBI" id="CHEBI:43474"/>
        <dbReference type="ChEBI" id="CHEBI:57455"/>
        <dbReference type="ChEBI" id="CHEBI:57457"/>
        <dbReference type="ChEBI" id="CHEBI:456216"/>
        <dbReference type="EC" id="6.3.3.2"/>
    </reaction>
</comment>
<keyword evidence="5" id="KW-0479">Metal-binding</keyword>
<dbReference type="GO" id="GO:0005524">
    <property type="term" value="F:ATP binding"/>
    <property type="evidence" value="ECO:0007669"/>
    <property type="project" value="UniProtKB-KW"/>
</dbReference>
<dbReference type="NCBIfam" id="TIGR02727">
    <property type="entry name" value="MTHFS_bact"/>
    <property type="match status" value="1"/>
</dbReference>
<feature type="binding site" evidence="4">
    <location>
        <begin position="9"/>
        <end position="13"/>
    </location>
    <ligand>
        <name>ATP</name>
        <dbReference type="ChEBI" id="CHEBI:30616"/>
    </ligand>
</feature>
<dbReference type="GO" id="GO:0030272">
    <property type="term" value="F:5-formyltetrahydrofolate cyclo-ligase activity"/>
    <property type="evidence" value="ECO:0007669"/>
    <property type="project" value="UniProtKB-EC"/>
</dbReference>
<dbReference type="Pfam" id="PF01812">
    <property type="entry name" value="5-FTHF_cyc-lig"/>
    <property type="match status" value="1"/>
</dbReference>
<dbReference type="RefSeq" id="WP_108106601.1">
    <property type="nucleotide sequence ID" value="NZ_QASN01000013.1"/>
</dbReference>
<comment type="caution">
    <text evidence="7">The sequence shown here is derived from an EMBL/GenBank/DDBJ whole genome shotgun (WGS) entry which is preliminary data.</text>
</comment>